<evidence type="ECO:0000313" key="5">
    <source>
        <dbReference type="EMBL" id="RAL46314.1"/>
    </source>
</evidence>
<reference evidence="5 6" key="1">
    <citation type="submission" date="2018-06" db="EMBL/GenBank/DDBJ databases">
        <title>The Genome of Cuscuta australis (Dodder) Provides Insight into the Evolution of Plant Parasitism.</title>
        <authorList>
            <person name="Liu H."/>
        </authorList>
    </citation>
    <scope>NUCLEOTIDE SEQUENCE [LARGE SCALE GENOMIC DNA]</scope>
    <source>
        <strain evidence="6">cv. Yunnan</strain>
        <tissue evidence="5">Vines</tissue>
    </source>
</reference>
<feature type="region of interest" description="Disordered" evidence="4">
    <location>
        <begin position="1"/>
        <end position="86"/>
    </location>
</feature>
<comment type="similarity">
    <text evidence="1">Belongs to the WEB family.</text>
</comment>
<evidence type="ECO:0000256" key="3">
    <source>
        <dbReference type="SAM" id="Coils"/>
    </source>
</evidence>
<feature type="compositionally biased region" description="Basic residues" evidence="4">
    <location>
        <begin position="806"/>
        <end position="815"/>
    </location>
</feature>
<dbReference type="PANTHER" id="PTHR23160:SF20">
    <property type="entry name" value="OS02G0439200 PROTEIN"/>
    <property type="match status" value="1"/>
</dbReference>
<feature type="coiled-coil region" evidence="3">
    <location>
        <begin position="91"/>
        <end position="210"/>
    </location>
</feature>
<evidence type="ECO:0000256" key="1">
    <source>
        <dbReference type="ARBA" id="ARBA00005485"/>
    </source>
</evidence>
<evidence type="ECO:0000313" key="6">
    <source>
        <dbReference type="Proteomes" id="UP000249390"/>
    </source>
</evidence>
<organism evidence="5 6">
    <name type="scientific">Cuscuta australis</name>
    <dbReference type="NCBI Taxonomy" id="267555"/>
    <lineage>
        <taxon>Eukaryota</taxon>
        <taxon>Viridiplantae</taxon>
        <taxon>Streptophyta</taxon>
        <taxon>Embryophyta</taxon>
        <taxon>Tracheophyta</taxon>
        <taxon>Spermatophyta</taxon>
        <taxon>Magnoliopsida</taxon>
        <taxon>eudicotyledons</taxon>
        <taxon>Gunneridae</taxon>
        <taxon>Pentapetalae</taxon>
        <taxon>asterids</taxon>
        <taxon>lamiids</taxon>
        <taxon>Solanales</taxon>
        <taxon>Convolvulaceae</taxon>
        <taxon>Cuscuteae</taxon>
        <taxon>Cuscuta</taxon>
        <taxon>Cuscuta subgen. Grammica</taxon>
        <taxon>Cuscuta sect. Cleistogrammica</taxon>
    </lineage>
</organism>
<dbReference type="EMBL" id="NQVE01000123">
    <property type="protein sequence ID" value="RAL46314.1"/>
    <property type="molecule type" value="Genomic_DNA"/>
</dbReference>
<comment type="caution">
    <text evidence="5">The sequence shown here is derived from an EMBL/GenBank/DDBJ whole genome shotgun (WGS) entry which is preliminary data.</text>
</comment>
<feature type="coiled-coil region" evidence="3">
    <location>
        <begin position="242"/>
        <end position="269"/>
    </location>
</feature>
<dbReference type="InterPro" id="IPR008545">
    <property type="entry name" value="Web"/>
</dbReference>
<proteinExistence type="inferred from homology"/>
<name>A0A328DL49_9ASTE</name>
<evidence type="ECO:0008006" key="7">
    <source>
        <dbReference type="Google" id="ProtNLM"/>
    </source>
</evidence>
<accession>A0A328DL49</accession>
<feature type="compositionally biased region" description="Basic and acidic residues" evidence="4">
    <location>
        <begin position="699"/>
        <end position="721"/>
    </location>
</feature>
<evidence type="ECO:0000256" key="2">
    <source>
        <dbReference type="ARBA" id="ARBA00023054"/>
    </source>
</evidence>
<protein>
    <recommendedName>
        <fullName evidence="7">WEB family protein</fullName>
    </recommendedName>
</protein>
<evidence type="ECO:0000256" key="4">
    <source>
        <dbReference type="SAM" id="MobiDB-lite"/>
    </source>
</evidence>
<dbReference type="AlphaFoldDB" id="A0A328DL49"/>
<feature type="coiled-coil region" evidence="3">
    <location>
        <begin position="301"/>
        <end position="567"/>
    </location>
</feature>
<dbReference type="Proteomes" id="UP000249390">
    <property type="component" value="Unassembled WGS sequence"/>
</dbReference>
<feature type="compositionally biased region" description="Basic and acidic residues" evidence="4">
    <location>
        <begin position="729"/>
        <end position="767"/>
    </location>
</feature>
<gene>
    <name evidence="5" type="ORF">DM860_015307</name>
</gene>
<dbReference type="PANTHER" id="PTHR23160">
    <property type="entry name" value="SYNAPTONEMAL COMPLEX PROTEIN-RELATED"/>
    <property type="match status" value="1"/>
</dbReference>
<dbReference type="GO" id="GO:0007131">
    <property type="term" value="P:reciprocal meiotic recombination"/>
    <property type="evidence" value="ECO:0007669"/>
    <property type="project" value="TreeGrafter"/>
</dbReference>
<dbReference type="Pfam" id="PF05701">
    <property type="entry name" value="WEMBL"/>
    <property type="match status" value="1"/>
</dbReference>
<sequence length="815" mass="91909">MSTKSKSALPETPKSKASPATPRGGSKLSRGTNKFDADSPLLSLRSSFEKSPRSVTTPKTSSGDRHSTKLATPPDKKPSPLLKPSELQTELSLVQEDLKKAKEKIESAEKEKTQALDDLKEAKKLAEEANEKLREALIAQKRAEDNSEIDKFRAVEMEQAGIEAARKKEEEWLKDIEAVRKQQVSDASSLLSTAQELEQVKQELAMATDAKNQALTHADDATKVAEIHAEKVEILSAELARVRSIIDSRSELNLEIDSLREELERRKKYEVDVMEKEGLLEKLRVDLEAAKIGESYAHGLLEECKKRVDELEIEAEEAHRAKSSALEYLGSAMKQVEDRNELLHKAESEISSLKEKIGLLEFSIDRQKEELRESDCQLKMAREEASVLVKKVESLSSDLETVRDEKIRALNNEKLAAERVEKLLEEKNRLFGELESLREEEEKSKRAIESLTSALHEVSSQVREANEKLLSSQVESGDYEIQIEDLKVALQATNDKYENMLGDAKQKINLLTKNIEQSKEDYQKLKAEREENECNLMKCVTETKEANSSMEKEISRLVSLLKDSQEDASIATESKGRLETSLCETKREVNHLREVLGEAKAEGTRLKESLIEKETEVQNILQESEELRIRETMALKKIEEMSLMLEETLAKKQAGENGKITDTEKDTDKLLKIEQNGLAEESPKIELPPYQCEQFVKEEVQETNDAAKEETNGGEQLEVKGENGSVEDAELKMQESCKFEEKDSSPERDAACKDESEPKEEVHEKCEQPNGLKSSIEKIDSGNAYPVKQQSPKRKKPLLSKFGSFIKKKGPVTQK</sequence>
<keyword evidence="6" id="KW-1185">Reference proteome</keyword>
<feature type="region of interest" description="Disordered" evidence="4">
    <location>
        <begin position="699"/>
        <end position="815"/>
    </location>
</feature>
<keyword evidence="2 3" id="KW-0175">Coiled coil</keyword>